<keyword evidence="1" id="KW-0812">Transmembrane</keyword>
<dbReference type="Proteomes" id="UP000271624">
    <property type="component" value="Unassembled WGS sequence"/>
</dbReference>
<evidence type="ECO:0000313" key="2">
    <source>
        <dbReference type="EMBL" id="RUT10230.1"/>
    </source>
</evidence>
<dbReference type="RefSeq" id="WP_127078895.1">
    <property type="nucleotide sequence ID" value="NZ_RSCL01000001.1"/>
</dbReference>
<comment type="caution">
    <text evidence="2">The sequence shown here is derived from an EMBL/GenBank/DDBJ whole genome shotgun (WGS) entry which is preliminary data.</text>
</comment>
<sequence>MHDTNAKLAKLQSLRKLSDLWDRSLSVPGTKFKVGLESLVGLLPVGGDFIGILMSVYIVFQAIQFKLPKTVLAKMIFNIVIDGAVGSIPILGDIFDTTWKANTKNVNLLEAHLREPIKSRQKDKWFINIVLAVLVLILIGIIALFAFGIWLAVRFLGGNQ</sequence>
<name>A0A433VVX3_9CYAN</name>
<proteinExistence type="predicted"/>
<evidence type="ECO:0000256" key="1">
    <source>
        <dbReference type="SAM" id="Phobius"/>
    </source>
</evidence>
<keyword evidence="3" id="KW-1185">Reference proteome</keyword>
<accession>A0A433VVX3</accession>
<gene>
    <name evidence="2" type="ORF">DSM106972_007250</name>
</gene>
<evidence type="ECO:0008006" key="4">
    <source>
        <dbReference type="Google" id="ProtNLM"/>
    </source>
</evidence>
<dbReference type="AlphaFoldDB" id="A0A433VVX3"/>
<keyword evidence="1" id="KW-0472">Membrane</keyword>
<evidence type="ECO:0000313" key="3">
    <source>
        <dbReference type="Proteomes" id="UP000271624"/>
    </source>
</evidence>
<protein>
    <recommendedName>
        <fullName evidence="4">DUF4112 domain-containing protein</fullName>
    </recommendedName>
</protein>
<dbReference type="InterPro" id="IPR025187">
    <property type="entry name" value="DUF4112"/>
</dbReference>
<organism evidence="2 3">
    <name type="scientific">Dulcicalothrix desertica PCC 7102</name>
    <dbReference type="NCBI Taxonomy" id="232991"/>
    <lineage>
        <taxon>Bacteria</taxon>
        <taxon>Bacillati</taxon>
        <taxon>Cyanobacteriota</taxon>
        <taxon>Cyanophyceae</taxon>
        <taxon>Nostocales</taxon>
        <taxon>Calotrichaceae</taxon>
        <taxon>Dulcicalothrix</taxon>
    </lineage>
</organism>
<dbReference type="OrthoDB" id="513552at2"/>
<reference evidence="2" key="1">
    <citation type="submission" date="2018-12" db="EMBL/GenBank/DDBJ databases">
        <authorList>
            <person name="Will S."/>
            <person name="Neumann-Schaal M."/>
            <person name="Henke P."/>
        </authorList>
    </citation>
    <scope>NUCLEOTIDE SEQUENCE</scope>
    <source>
        <strain evidence="2">PCC 7102</strain>
    </source>
</reference>
<dbReference type="Pfam" id="PF13430">
    <property type="entry name" value="DUF4112"/>
    <property type="match status" value="1"/>
</dbReference>
<dbReference type="PANTHER" id="PTHR35519">
    <property type="entry name" value="MEMBRANE PROTEINS"/>
    <property type="match status" value="1"/>
</dbReference>
<dbReference type="EMBL" id="RSCL01000001">
    <property type="protein sequence ID" value="RUT10230.1"/>
    <property type="molecule type" value="Genomic_DNA"/>
</dbReference>
<keyword evidence="1" id="KW-1133">Transmembrane helix</keyword>
<reference evidence="2" key="2">
    <citation type="journal article" date="2019" name="Genome Biol. Evol.">
        <title>Day and night: Metabolic profiles and evolutionary relationships of six axenic non-marine cyanobacteria.</title>
        <authorList>
            <person name="Will S.E."/>
            <person name="Henke P."/>
            <person name="Boedeker C."/>
            <person name="Huang S."/>
            <person name="Brinkmann H."/>
            <person name="Rohde M."/>
            <person name="Jarek M."/>
            <person name="Friedl T."/>
            <person name="Seufert S."/>
            <person name="Schumacher M."/>
            <person name="Overmann J."/>
            <person name="Neumann-Schaal M."/>
            <person name="Petersen J."/>
        </authorList>
    </citation>
    <scope>NUCLEOTIDE SEQUENCE [LARGE SCALE GENOMIC DNA]</scope>
    <source>
        <strain evidence="2">PCC 7102</strain>
    </source>
</reference>
<dbReference type="PANTHER" id="PTHR35519:SF2">
    <property type="entry name" value="PH DOMAIN PROTEIN"/>
    <property type="match status" value="1"/>
</dbReference>
<feature type="transmembrane region" description="Helical" evidence="1">
    <location>
        <begin position="125"/>
        <end position="153"/>
    </location>
</feature>
<feature type="transmembrane region" description="Helical" evidence="1">
    <location>
        <begin position="39"/>
        <end position="60"/>
    </location>
</feature>